<keyword evidence="2" id="KW-1185">Reference proteome</keyword>
<name>A0A3G8YCJ7_9DEIO</name>
<dbReference type="KEGG" id="dph:EHF33_07680"/>
<dbReference type="SUPFAM" id="SSF50118">
    <property type="entry name" value="Cell growth inhibitor/plasmid maintenance toxic component"/>
    <property type="match status" value="1"/>
</dbReference>
<dbReference type="InterPro" id="IPR003477">
    <property type="entry name" value="PemK-like"/>
</dbReference>
<reference evidence="1 2" key="1">
    <citation type="submission" date="2018-11" db="EMBL/GenBank/DDBJ databases">
        <title>Deinococcus shelandsis sp. nov., isolated from South Shetland Islands soil of Antarctica.</title>
        <authorList>
            <person name="Tian J."/>
        </authorList>
    </citation>
    <scope>NUCLEOTIDE SEQUENCE [LARGE SCALE GENOMIC DNA]</scope>
    <source>
        <strain evidence="1 2">S14-83T</strain>
    </source>
</reference>
<evidence type="ECO:0008006" key="3">
    <source>
        <dbReference type="Google" id="ProtNLM"/>
    </source>
</evidence>
<dbReference type="Proteomes" id="UP000276417">
    <property type="component" value="Chromosome 1"/>
</dbReference>
<dbReference type="EMBL" id="CP034183">
    <property type="protein sequence ID" value="AZI42643.1"/>
    <property type="molecule type" value="Genomic_DNA"/>
</dbReference>
<dbReference type="InterPro" id="IPR011067">
    <property type="entry name" value="Plasmid_toxin/cell-grow_inhib"/>
</dbReference>
<proteinExistence type="predicted"/>
<dbReference type="Pfam" id="PF02452">
    <property type="entry name" value="PemK_toxin"/>
    <property type="match status" value="1"/>
</dbReference>
<dbReference type="AlphaFoldDB" id="A0A3G8YCJ7"/>
<evidence type="ECO:0000313" key="2">
    <source>
        <dbReference type="Proteomes" id="UP000276417"/>
    </source>
</evidence>
<protein>
    <recommendedName>
        <fullName evidence="3">Type II toxin-antitoxin system PemK/MazF family toxin</fullName>
    </recommendedName>
</protein>
<gene>
    <name evidence="1" type="ORF">EHF33_07680</name>
</gene>
<evidence type="ECO:0000313" key="1">
    <source>
        <dbReference type="EMBL" id="AZI42643.1"/>
    </source>
</evidence>
<dbReference type="RefSeq" id="WP_124869634.1">
    <property type="nucleotide sequence ID" value="NZ_CP034183.1"/>
</dbReference>
<organism evidence="1 2">
    <name type="scientific">Deinococcus psychrotolerans</name>
    <dbReference type="NCBI Taxonomy" id="2489213"/>
    <lineage>
        <taxon>Bacteria</taxon>
        <taxon>Thermotogati</taxon>
        <taxon>Deinococcota</taxon>
        <taxon>Deinococci</taxon>
        <taxon>Deinococcales</taxon>
        <taxon>Deinococcaceae</taxon>
        <taxon>Deinococcus</taxon>
    </lineage>
</organism>
<sequence>MSHAPRRGDICWCDLDERRPVVILTRDALIAHLSNVTVAPLTTRVRSIP</sequence>
<dbReference type="OrthoDB" id="129303at2"/>
<dbReference type="GO" id="GO:0003677">
    <property type="term" value="F:DNA binding"/>
    <property type="evidence" value="ECO:0007669"/>
    <property type="project" value="InterPro"/>
</dbReference>
<accession>A0A3G8YCJ7</accession>
<dbReference type="Gene3D" id="2.30.30.110">
    <property type="match status" value="1"/>
</dbReference>